<protein>
    <submittedName>
        <fullName evidence="2">Uncharacterized protein</fullName>
    </submittedName>
</protein>
<evidence type="ECO:0000313" key="3">
    <source>
        <dbReference type="Proteomes" id="UP001215280"/>
    </source>
</evidence>
<evidence type="ECO:0000313" key="2">
    <source>
        <dbReference type="EMBL" id="KAJ7750094.1"/>
    </source>
</evidence>
<evidence type="ECO:0000256" key="1">
    <source>
        <dbReference type="SAM" id="MobiDB-lite"/>
    </source>
</evidence>
<dbReference type="Proteomes" id="UP001215280">
    <property type="component" value="Unassembled WGS sequence"/>
</dbReference>
<keyword evidence="3" id="KW-1185">Reference proteome</keyword>
<organism evidence="2 3">
    <name type="scientific">Mycena maculata</name>
    <dbReference type="NCBI Taxonomy" id="230809"/>
    <lineage>
        <taxon>Eukaryota</taxon>
        <taxon>Fungi</taxon>
        <taxon>Dikarya</taxon>
        <taxon>Basidiomycota</taxon>
        <taxon>Agaricomycotina</taxon>
        <taxon>Agaricomycetes</taxon>
        <taxon>Agaricomycetidae</taxon>
        <taxon>Agaricales</taxon>
        <taxon>Marasmiineae</taxon>
        <taxon>Mycenaceae</taxon>
        <taxon>Mycena</taxon>
    </lineage>
</organism>
<reference evidence="2" key="1">
    <citation type="submission" date="2023-03" db="EMBL/GenBank/DDBJ databases">
        <title>Massive genome expansion in bonnet fungi (Mycena s.s.) driven by repeated elements and novel gene families across ecological guilds.</title>
        <authorList>
            <consortium name="Lawrence Berkeley National Laboratory"/>
            <person name="Harder C.B."/>
            <person name="Miyauchi S."/>
            <person name="Viragh M."/>
            <person name="Kuo A."/>
            <person name="Thoen E."/>
            <person name="Andreopoulos B."/>
            <person name="Lu D."/>
            <person name="Skrede I."/>
            <person name="Drula E."/>
            <person name="Henrissat B."/>
            <person name="Morin E."/>
            <person name="Kohler A."/>
            <person name="Barry K."/>
            <person name="LaButti K."/>
            <person name="Morin E."/>
            <person name="Salamov A."/>
            <person name="Lipzen A."/>
            <person name="Mereny Z."/>
            <person name="Hegedus B."/>
            <person name="Baldrian P."/>
            <person name="Stursova M."/>
            <person name="Weitz H."/>
            <person name="Taylor A."/>
            <person name="Grigoriev I.V."/>
            <person name="Nagy L.G."/>
            <person name="Martin F."/>
            <person name="Kauserud H."/>
        </authorList>
    </citation>
    <scope>NUCLEOTIDE SEQUENCE</scope>
    <source>
        <strain evidence="2">CBHHK188m</strain>
    </source>
</reference>
<comment type="caution">
    <text evidence="2">The sequence shown here is derived from an EMBL/GenBank/DDBJ whole genome shotgun (WGS) entry which is preliminary data.</text>
</comment>
<feature type="region of interest" description="Disordered" evidence="1">
    <location>
        <begin position="105"/>
        <end position="142"/>
    </location>
</feature>
<accession>A0AAD7N8G4</accession>
<dbReference type="EMBL" id="JARJLG010000083">
    <property type="protein sequence ID" value="KAJ7750094.1"/>
    <property type="molecule type" value="Genomic_DNA"/>
</dbReference>
<feature type="compositionally biased region" description="Acidic residues" evidence="1">
    <location>
        <begin position="125"/>
        <end position="141"/>
    </location>
</feature>
<proteinExistence type="predicted"/>
<sequence length="313" mass="34742">MVLFYMTFESNHPAKRTSPHFRLSCALHGIDVPFPTISFFFRRQTMLSTITSQAIHFRSNKMGGTKPKDASKLHRHQGVLQVNLGPSFHVLLDVDSDVETPSPLTLHFDLPKPTSSPLKAQWADSDSDSDSDTESECDVSDDSQYISIPSDSPFYCPPTPPAFHTAFDLPTIGCIPFACQALEGAEDYSKSAAELFHAELEHLIPEEMKKDLFLVDGECLRSMDEELYLAPLDAFMDVCLARQRPATLSLPPIDSRLQSPDVPQDSNEQEFIDPAALSPKYYLASFLDLQQLSGTSLHPSLRPLLQARGPVAC</sequence>
<dbReference type="AlphaFoldDB" id="A0AAD7N8G4"/>
<gene>
    <name evidence="2" type="ORF">DFH07DRAFT_550499</name>
</gene>
<name>A0AAD7N8G4_9AGAR</name>